<keyword evidence="4" id="KW-1185">Reference proteome</keyword>
<proteinExistence type="predicted"/>
<evidence type="ECO:0000256" key="1">
    <source>
        <dbReference type="ARBA" id="ARBA00022729"/>
    </source>
</evidence>
<evidence type="ECO:0000313" key="3">
    <source>
        <dbReference type="EMBL" id="PXY44741.1"/>
    </source>
</evidence>
<dbReference type="Gene3D" id="2.60.120.260">
    <property type="entry name" value="Galactose-binding domain-like"/>
    <property type="match status" value="1"/>
</dbReference>
<reference evidence="3 4" key="1">
    <citation type="submission" date="2018-05" db="EMBL/GenBank/DDBJ databases">
        <title>Flavobacterium sp. strain IMCC34758, incomplete genome.</title>
        <authorList>
            <person name="Joung Y."/>
        </authorList>
    </citation>
    <scope>NUCLEOTIDE SEQUENCE [LARGE SCALE GENOMIC DNA]</scope>
    <source>
        <strain evidence="3 4">IMCC34758</strain>
    </source>
</reference>
<dbReference type="RefSeq" id="WP_110347458.1">
    <property type="nucleotide sequence ID" value="NZ_QJHL01000003.1"/>
</dbReference>
<organism evidence="3 4">
    <name type="scientific">Flavobacterium hydrophilum</name>
    <dbReference type="NCBI Taxonomy" id="2211445"/>
    <lineage>
        <taxon>Bacteria</taxon>
        <taxon>Pseudomonadati</taxon>
        <taxon>Bacteroidota</taxon>
        <taxon>Flavobacteriia</taxon>
        <taxon>Flavobacteriales</taxon>
        <taxon>Flavobacteriaceae</taxon>
        <taxon>Flavobacterium</taxon>
    </lineage>
</organism>
<dbReference type="OrthoDB" id="9801383at2"/>
<accession>A0A2V4C0C0</accession>
<keyword evidence="1 2" id="KW-0732">Signal</keyword>
<comment type="caution">
    <text evidence="3">The sequence shown here is derived from an EMBL/GenBank/DDBJ whole genome shotgun (WGS) entry which is preliminary data.</text>
</comment>
<feature type="signal peptide" evidence="2">
    <location>
        <begin position="1"/>
        <end position="21"/>
    </location>
</feature>
<dbReference type="Pfam" id="PF05787">
    <property type="entry name" value="PhoX"/>
    <property type="match status" value="1"/>
</dbReference>
<dbReference type="AlphaFoldDB" id="A0A2V4C0C0"/>
<sequence>MKKKLLSVAALLLIANSVIHAQTTVFDKGSSWSYDDKGVQLVDQWKDPAFDISGWATGNGPLGYGDPVTTTITKPLNAAYFTKDFTVNLSDLTATMELGVMRDDGIIVFLNGVEVVRDNMPAGVIDYNTLSSTTIDGANESIYNVFSIAKANFVQGVNRISIELHNRGAGSSDLRVDAYLKTAIAPVVVVPAAACTGGTHISCFTSIVPTVQTAKLIIPTEHKYQLILKEGDTYTDGGGFVGGQNDFTGYVAKKAGGVPSSIDGYLSVNHETNPGGVTMAEINYNATTKLWGLTKSRAVDFSGTSLVQTIRNCSGGVTPWGTIVTAEESVTGNDINGDGYKDYGWLVEIDPATAEVSSKNTNGTKGKLWQMGIMNHENVVVNDAGTIAYYGEDGGTHMVYKYTMDTPNDLSSGNLYVLKLDQGIINGDPVGTTATWIQVPNKTQADQNNTTSLAESVGGTKFNGIEDVEISPLDGKVYFTAKGLNKVYRLKDNGTTASEVEVFVGGLSTVYSFTTAEGVKTETWGDGNDNLTFDELGNLWVLQDGGKNYIWVVGPDHTQANPNVKLFASMPAGSEPTGLTFTPDHKFGFFSIQHPDSSISTDVDATGNTIDYKGKSATIVIALKQNLGTDGSLGTIDHAIRDIMVTPNPTSGIVQINSGNLKNLEVTAYNMLGQIVFKKNFSETGSVTELDLTTQFQYSNMLILNIEADGFQKTVKLLKK</sequence>
<dbReference type="InterPro" id="IPR008557">
    <property type="entry name" value="PhoX"/>
</dbReference>
<evidence type="ECO:0000313" key="4">
    <source>
        <dbReference type="Proteomes" id="UP000247681"/>
    </source>
</evidence>
<dbReference type="EMBL" id="QJHL01000003">
    <property type="protein sequence ID" value="PXY44741.1"/>
    <property type="molecule type" value="Genomic_DNA"/>
</dbReference>
<dbReference type="NCBIfam" id="TIGR04183">
    <property type="entry name" value="Por_Secre_tail"/>
    <property type="match status" value="1"/>
</dbReference>
<dbReference type="InterPro" id="IPR026444">
    <property type="entry name" value="Secre_tail"/>
</dbReference>
<dbReference type="PANTHER" id="PTHR35399:SF2">
    <property type="entry name" value="DUF839 DOMAIN-CONTAINING PROTEIN"/>
    <property type="match status" value="1"/>
</dbReference>
<name>A0A2V4C0C0_9FLAO</name>
<evidence type="ECO:0000256" key="2">
    <source>
        <dbReference type="SAM" id="SignalP"/>
    </source>
</evidence>
<feature type="chain" id="PRO_5016079857" evidence="2">
    <location>
        <begin position="22"/>
        <end position="720"/>
    </location>
</feature>
<protein>
    <submittedName>
        <fullName evidence="3">Twin-arginine translocation pathway signal protein</fullName>
    </submittedName>
</protein>
<dbReference type="SUPFAM" id="SSF63829">
    <property type="entry name" value="Calcium-dependent phosphotriesterase"/>
    <property type="match status" value="1"/>
</dbReference>
<gene>
    <name evidence="3" type="ORF">DMB68_14905</name>
</gene>
<dbReference type="PANTHER" id="PTHR35399">
    <property type="entry name" value="SLR8030 PROTEIN"/>
    <property type="match status" value="1"/>
</dbReference>
<dbReference type="Proteomes" id="UP000247681">
    <property type="component" value="Unassembled WGS sequence"/>
</dbReference>